<dbReference type="AlphaFoldDB" id="A0A725BBL0"/>
<name>A0A725BBL0_SALEP</name>
<organism evidence="3">
    <name type="scientific">Salmonella enteritidis PT4 (strain P125109)</name>
    <dbReference type="NCBI Taxonomy" id="550537"/>
    <lineage>
        <taxon>Bacteria</taxon>
        <taxon>Pseudomonadati</taxon>
        <taxon>Pseudomonadota</taxon>
        <taxon>Gammaproteobacteria</taxon>
        <taxon>Enterobacterales</taxon>
        <taxon>Enterobacteriaceae</taxon>
        <taxon>Salmonella</taxon>
    </lineage>
</organism>
<reference evidence="3" key="1">
    <citation type="journal article" date="2018" name="Genome Biol.">
        <title>SKESA: strategic k-mer extension for scrupulous assemblies.</title>
        <authorList>
            <person name="Souvorov A."/>
            <person name="Agarwala R."/>
            <person name="Lipman D.J."/>
        </authorList>
    </citation>
    <scope>NUCLEOTIDE SEQUENCE</scope>
    <source>
        <strain evidence="3">P125109</strain>
    </source>
</reference>
<evidence type="ECO:0000313" key="3">
    <source>
        <dbReference type="EMBL" id="HAE0521400.1"/>
    </source>
</evidence>
<dbReference type="InterPro" id="IPR022111">
    <property type="entry name" value="Rhodanese_C"/>
</dbReference>
<reference evidence="3" key="2">
    <citation type="submission" date="2019-01" db="EMBL/GenBank/DDBJ databases">
        <authorList>
            <consortium name="NCBI Pathogen Detection Project"/>
        </authorList>
    </citation>
    <scope>NUCLEOTIDE SEQUENCE</scope>
    <source>
        <strain evidence="3">P125109</strain>
    </source>
</reference>
<evidence type="ECO:0000256" key="1">
    <source>
        <dbReference type="SAM" id="MobiDB-lite"/>
    </source>
</evidence>
<comment type="caution">
    <text evidence="3">The sequence shown here is derived from an EMBL/GenBank/DDBJ whole genome shotgun (WGS) entry which is preliminary data.</text>
</comment>
<feature type="domain" description="Rhodanase C-terminal" evidence="2">
    <location>
        <begin position="15"/>
        <end position="81"/>
    </location>
</feature>
<accession>A0A725BBL0</accession>
<evidence type="ECO:0000259" key="2">
    <source>
        <dbReference type="Pfam" id="PF12368"/>
    </source>
</evidence>
<sequence>VMYGKDEQTQGEDWEGELYVFDERVQVPVNAVNPSVVSECYYCGKPETRYVNCANPECNRQHFCCEECEPKVMRSCSDECREHPRNRYEKEQQEELV</sequence>
<dbReference type="PANTHER" id="PTHR43268:SF3">
    <property type="entry name" value="RHODANESE-LIKE DOMAIN-CONTAINING PROTEIN 7-RELATED"/>
    <property type="match status" value="1"/>
</dbReference>
<feature type="non-terminal residue" evidence="3">
    <location>
        <position position="1"/>
    </location>
</feature>
<dbReference type="Pfam" id="PF12368">
    <property type="entry name" value="Rhodanese_C"/>
    <property type="match status" value="1"/>
</dbReference>
<dbReference type="EMBL" id="DAAQRD010000184">
    <property type="protein sequence ID" value="HAE0521400.1"/>
    <property type="molecule type" value="Genomic_DNA"/>
</dbReference>
<dbReference type="PANTHER" id="PTHR43268">
    <property type="entry name" value="THIOSULFATE SULFURTRANSFERASE/RHODANESE-LIKE DOMAIN-CONTAINING PROTEIN 2"/>
    <property type="match status" value="1"/>
</dbReference>
<proteinExistence type="predicted"/>
<gene>
    <name evidence="3" type="ORF">G2720_26765</name>
</gene>
<dbReference type="InterPro" id="IPR020936">
    <property type="entry name" value="TrhO"/>
</dbReference>
<feature type="region of interest" description="Disordered" evidence="1">
    <location>
        <begin position="76"/>
        <end position="97"/>
    </location>
</feature>
<protein>
    <recommendedName>
        <fullName evidence="2">Rhodanase C-terminal domain-containing protein</fullName>
    </recommendedName>
</protein>